<evidence type="ECO:0000313" key="2">
    <source>
        <dbReference type="EMBL" id="CAG8818201.1"/>
    </source>
</evidence>
<protein>
    <submittedName>
        <fullName evidence="2">17214_t:CDS:1</fullName>
    </submittedName>
</protein>
<feature type="compositionally biased region" description="Basic and acidic residues" evidence="1">
    <location>
        <begin position="332"/>
        <end position="345"/>
    </location>
</feature>
<feature type="non-terminal residue" evidence="2">
    <location>
        <position position="1"/>
    </location>
</feature>
<feature type="region of interest" description="Disordered" evidence="1">
    <location>
        <begin position="265"/>
        <end position="345"/>
    </location>
</feature>
<name>A0A9N9P9F5_9GLOM</name>
<evidence type="ECO:0000256" key="1">
    <source>
        <dbReference type="SAM" id="MobiDB-lite"/>
    </source>
</evidence>
<feature type="non-terminal residue" evidence="2">
    <location>
        <position position="345"/>
    </location>
</feature>
<proteinExistence type="predicted"/>
<gene>
    <name evidence="2" type="ORF">CPELLU_LOCUS19416</name>
</gene>
<feature type="region of interest" description="Disordered" evidence="1">
    <location>
        <begin position="75"/>
        <end position="222"/>
    </location>
</feature>
<accession>A0A9N9P9F5</accession>
<dbReference type="AlphaFoldDB" id="A0A9N9P9F5"/>
<organism evidence="2 3">
    <name type="scientific">Cetraspora pellucida</name>
    <dbReference type="NCBI Taxonomy" id="1433469"/>
    <lineage>
        <taxon>Eukaryota</taxon>
        <taxon>Fungi</taxon>
        <taxon>Fungi incertae sedis</taxon>
        <taxon>Mucoromycota</taxon>
        <taxon>Glomeromycotina</taxon>
        <taxon>Glomeromycetes</taxon>
        <taxon>Diversisporales</taxon>
        <taxon>Gigasporaceae</taxon>
        <taxon>Cetraspora</taxon>
    </lineage>
</organism>
<feature type="compositionally biased region" description="Basic residues" evidence="1">
    <location>
        <begin position="147"/>
        <end position="156"/>
    </location>
</feature>
<feature type="compositionally biased region" description="Polar residues" evidence="1">
    <location>
        <begin position="75"/>
        <end position="84"/>
    </location>
</feature>
<dbReference type="Proteomes" id="UP000789759">
    <property type="component" value="Unassembled WGS sequence"/>
</dbReference>
<sequence length="345" mass="39029">ESMRLIVAERLYRLCPTTEYRDMPLIEINKCIDKFRKKNPSFPVTVSDWAEREMIRRHVNYRRSVLNINEISETQDTTVSTNNRIKARKPNGNSKRAKKGKHVNHNTIDTDESDTNLSEKNIGLALNVREMPKIQDTTSSTNNRTSKPSRKKAKKGKQVDHNAPANVDESDPNNNSKGTKKGKQVDHNTPIDVDESDPNDAKKGKQFDYNAPINVDESDPNLSEKDIGLTLNVGEIEMLKTQDTTARTNSRTGVRKLKYRKHVDHNASIDVNESDSNNNSKRATKGTRANHNSPIDFNECDTNLSEKNIGSAINVGEITNNRVKDRKPKKGRNLESSKKLDKDLQ</sequence>
<dbReference type="EMBL" id="CAJVQA010046398">
    <property type="protein sequence ID" value="CAG8818201.1"/>
    <property type="molecule type" value="Genomic_DNA"/>
</dbReference>
<dbReference type="OrthoDB" id="2422570at2759"/>
<feature type="compositionally biased region" description="Basic residues" evidence="1">
    <location>
        <begin position="85"/>
        <end position="104"/>
    </location>
</feature>
<keyword evidence="3" id="KW-1185">Reference proteome</keyword>
<reference evidence="2" key="1">
    <citation type="submission" date="2021-06" db="EMBL/GenBank/DDBJ databases">
        <authorList>
            <person name="Kallberg Y."/>
            <person name="Tangrot J."/>
            <person name="Rosling A."/>
        </authorList>
    </citation>
    <scope>NUCLEOTIDE SEQUENCE</scope>
    <source>
        <strain evidence="2">FL966</strain>
    </source>
</reference>
<evidence type="ECO:0000313" key="3">
    <source>
        <dbReference type="Proteomes" id="UP000789759"/>
    </source>
</evidence>
<feature type="compositionally biased region" description="Polar residues" evidence="1">
    <location>
        <begin position="269"/>
        <end position="308"/>
    </location>
</feature>
<comment type="caution">
    <text evidence="2">The sequence shown here is derived from an EMBL/GenBank/DDBJ whole genome shotgun (WGS) entry which is preliminary data.</text>
</comment>
<feature type="compositionally biased region" description="Polar residues" evidence="1">
    <location>
        <begin position="135"/>
        <end position="146"/>
    </location>
</feature>